<dbReference type="InterPro" id="IPR042197">
    <property type="entry name" value="Apaf_helical"/>
</dbReference>
<dbReference type="Pfam" id="PF23559">
    <property type="entry name" value="WHD_DRP"/>
    <property type="match status" value="1"/>
</dbReference>
<keyword evidence="2" id="KW-0433">Leucine-rich repeat</keyword>
<dbReference type="PANTHER" id="PTHR23155:SF1185">
    <property type="entry name" value="DISEASE RESISTANCE RPP8-LIKE PROTEIN 3-RELATED"/>
    <property type="match status" value="1"/>
</dbReference>
<dbReference type="AlphaFoldDB" id="A0AA88QU33"/>
<keyword evidence="4" id="KW-0547">Nucleotide-binding</keyword>
<keyword evidence="6" id="KW-0067">ATP-binding</keyword>
<dbReference type="InterPro" id="IPR044974">
    <property type="entry name" value="Disease_R_plants"/>
</dbReference>
<evidence type="ECO:0000256" key="6">
    <source>
        <dbReference type="ARBA" id="ARBA00022840"/>
    </source>
</evidence>
<evidence type="ECO:0000256" key="4">
    <source>
        <dbReference type="ARBA" id="ARBA00022741"/>
    </source>
</evidence>
<dbReference type="Gene3D" id="3.40.50.300">
    <property type="entry name" value="P-loop containing nucleotide triphosphate hydrolases"/>
    <property type="match status" value="1"/>
</dbReference>
<keyword evidence="3" id="KW-0677">Repeat</keyword>
<evidence type="ECO:0000259" key="7">
    <source>
        <dbReference type="Pfam" id="PF00931"/>
    </source>
</evidence>
<feature type="domain" description="NB-ARC" evidence="7">
    <location>
        <begin position="30"/>
        <end position="180"/>
    </location>
</feature>
<sequence length="368" mass="41764">MDRVSTSDRSSISLKQSNLKRISNINSIDSGHGGSGKTTLAKRVYNHTAVKRHFECRAWAFVSQQFSERDILFGMLAKITTERDRLPEFERKKEEDPVEILYEFLKDKRYLVVLDDIWRVEAWDILKNAFPNNGKAGSKVLFTTRSKVVASHADPWSIPIEPPMLDEGQSWELLCKNAFSPNIAGNRGGCPPEYEKPGKAMVIKCQGLPLASVVLGGLLAAKKSLNEWEEVERNMNANLNNYYELPYYLKPCFLCLGHFPEDWEIPKKKLIRLWIAEGFVPPQFPTVSGVSGEDATEDLAERYLAELVNRCMVQVATTSLGGRGHNFSRIHDLMRDLYVLYGRDENFLDIVQPGGTTMNQQMMKKIAI</sequence>
<evidence type="ECO:0000256" key="2">
    <source>
        <dbReference type="ARBA" id="ARBA00022614"/>
    </source>
</evidence>
<dbReference type="PANTHER" id="PTHR23155">
    <property type="entry name" value="DISEASE RESISTANCE PROTEIN RP"/>
    <property type="match status" value="1"/>
</dbReference>
<accession>A0AA88QU33</accession>
<dbReference type="InterPro" id="IPR002182">
    <property type="entry name" value="NB-ARC"/>
</dbReference>
<evidence type="ECO:0000259" key="8">
    <source>
        <dbReference type="Pfam" id="PF23559"/>
    </source>
</evidence>
<organism evidence="9 10">
    <name type="scientific">Escallonia rubra</name>
    <dbReference type="NCBI Taxonomy" id="112253"/>
    <lineage>
        <taxon>Eukaryota</taxon>
        <taxon>Viridiplantae</taxon>
        <taxon>Streptophyta</taxon>
        <taxon>Embryophyta</taxon>
        <taxon>Tracheophyta</taxon>
        <taxon>Spermatophyta</taxon>
        <taxon>Magnoliopsida</taxon>
        <taxon>eudicotyledons</taxon>
        <taxon>Gunneridae</taxon>
        <taxon>Pentapetalae</taxon>
        <taxon>asterids</taxon>
        <taxon>campanulids</taxon>
        <taxon>Escalloniales</taxon>
        <taxon>Escalloniaceae</taxon>
        <taxon>Escallonia</taxon>
    </lineage>
</organism>
<dbReference type="SUPFAM" id="SSF52540">
    <property type="entry name" value="P-loop containing nucleoside triphosphate hydrolases"/>
    <property type="match status" value="1"/>
</dbReference>
<gene>
    <name evidence="9" type="ORF">RJ640_009755</name>
</gene>
<evidence type="ECO:0000256" key="1">
    <source>
        <dbReference type="ARBA" id="ARBA00008894"/>
    </source>
</evidence>
<dbReference type="EMBL" id="JAVXUO010002453">
    <property type="protein sequence ID" value="KAK2973103.1"/>
    <property type="molecule type" value="Genomic_DNA"/>
</dbReference>
<reference evidence="9" key="1">
    <citation type="submission" date="2022-12" db="EMBL/GenBank/DDBJ databases">
        <title>Draft genome assemblies for two species of Escallonia (Escalloniales).</title>
        <authorList>
            <person name="Chanderbali A."/>
            <person name="Dervinis C."/>
            <person name="Anghel I."/>
            <person name="Soltis D."/>
            <person name="Soltis P."/>
            <person name="Zapata F."/>
        </authorList>
    </citation>
    <scope>NUCLEOTIDE SEQUENCE</scope>
    <source>
        <strain evidence="9">UCBG92.1500</strain>
        <tissue evidence="9">Leaf</tissue>
    </source>
</reference>
<dbReference type="InterPro" id="IPR058922">
    <property type="entry name" value="WHD_DRP"/>
</dbReference>
<evidence type="ECO:0000256" key="3">
    <source>
        <dbReference type="ARBA" id="ARBA00022737"/>
    </source>
</evidence>
<comment type="similarity">
    <text evidence="1">Belongs to the disease resistance NB-LRR family.</text>
</comment>
<dbReference type="GO" id="GO:0051607">
    <property type="term" value="P:defense response to virus"/>
    <property type="evidence" value="ECO:0007669"/>
    <property type="project" value="UniProtKB-ARBA"/>
</dbReference>
<proteinExistence type="inferred from homology"/>
<dbReference type="InterPro" id="IPR027417">
    <property type="entry name" value="P-loop_NTPase"/>
</dbReference>
<evidence type="ECO:0000256" key="5">
    <source>
        <dbReference type="ARBA" id="ARBA00022821"/>
    </source>
</evidence>
<dbReference type="Proteomes" id="UP001187471">
    <property type="component" value="Unassembled WGS sequence"/>
</dbReference>
<dbReference type="InterPro" id="IPR036388">
    <property type="entry name" value="WH-like_DNA-bd_sf"/>
</dbReference>
<evidence type="ECO:0000313" key="10">
    <source>
        <dbReference type="Proteomes" id="UP001187471"/>
    </source>
</evidence>
<dbReference type="Pfam" id="PF00931">
    <property type="entry name" value="NB-ARC"/>
    <property type="match status" value="1"/>
</dbReference>
<keyword evidence="10" id="KW-1185">Reference proteome</keyword>
<dbReference type="FunFam" id="3.40.50.300:FF:001091">
    <property type="entry name" value="Probable disease resistance protein At1g61300"/>
    <property type="match status" value="1"/>
</dbReference>
<dbReference type="Gene3D" id="1.10.8.430">
    <property type="entry name" value="Helical domain of apoptotic protease-activating factors"/>
    <property type="match status" value="1"/>
</dbReference>
<dbReference type="FunFam" id="1.10.10.10:FF:000322">
    <property type="entry name" value="Probable disease resistance protein At1g63360"/>
    <property type="match status" value="1"/>
</dbReference>
<dbReference type="GO" id="GO:0043531">
    <property type="term" value="F:ADP binding"/>
    <property type="evidence" value="ECO:0007669"/>
    <property type="project" value="InterPro"/>
</dbReference>
<evidence type="ECO:0008006" key="11">
    <source>
        <dbReference type="Google" id="ProtNLM"/>
    </source>
</evidence>
<dbReference type="GO" id="GO:0098542">
    <property type="term" value="P:defense response to other organism"/>
    <property type="evidence" value="ECO:0007669"/>
    <property type="project" value="TreeGrafter"/>
</dbReference>
<name>A0AA88QU33_9ASTE</name>
<feature type="domain" description="Disease resistance protein winged helix" evidence="8">
    <location>
        <begin position="259"/>
        <end position="337"/>
    </location>
</feature>
<comment type="caution">
    <text evidence="9">The sequence shown here is derived from an EMBL/GenBank/DDBJ whole genome shotgun (WGS) entry which is preliminary data.</text>
</comment>
<dbReference type="PRINTS" id="PR00364">
    <property type="entry name" value="DISEASERSIST"/>
</dbReference>
<dbReference type="Gene3D" id="1.10.10.10">
    <property type="entry name" value="Winged helix-like DNA-binding domain superfamily/Winged helix DNA-binding domain"/>
    <property type="match status" value="1"/>
</dbReference>
<protein>
    <recommendedName>
        <fullName evidence="11">NB-ARC domain-containing protein</fullName>
    </recommendedName>
</protein>
<keyword evidence="5" id="KW-0611">Plant defense</keyword>
<dbReference type="GO" id="GO:0005524">
    <property type="term" value="F:ATP binding"/>
    <property type="evidence" value="ECO:0007669"/>
    <property type="project" value="UniProtKB-KW"/>
</dbReference>
<evidence type="ECO:0000313" key="9">
    <source>
        <dbReference type="EMBL" id="KAK2973103.1"/>
    </source>
</evidence>